<dbReference type="Gene3D" id="2.60.40.10">
    <property type="entry name" value="Immunoglobulins"/>
    <property type="match status" value="1"/>
</dbReference>
<feature type="domain" description="Ig-like" evidence="2">
    <location>
        <begin position="41"/>
        <end position="111"/>
    </location>
</feature>
<gene>
    <name evidence="3" type="ORF">DME_LOCUS5282</name>
</gene>
<dbReference type="InterPro" id="IPR036179">
    <property type="entry name" value="Ig-like_dom_sf"/>
</dbReference>
<organism evidence="4 6">
    <name type="scientific">Dracunculus medinensis</name>
    <name type="common">Guinea worm</name>
    <dbReference type="NCBI Taxonomy" id="318479"/>
    <lineage>
        <taxon>Eukaryota</taxon>
        <taxon>Metazoa</taxon>
        <taxon>Ecdysozoa</taxon>
        <taxon>Nematoda</taxon>
        <taxon>Chromadorea</taxon>
        <taxon>Rhabditida</taxon>
        <taxon>Spirurina</taxon>
        <taxon>Dracunculoidea</taxon>
        <taxon>Dracunculidae</taxon>
        <taxon>Dracunculus</taxon>
    </lineage>
</organism>
<sequence>MTTYHTNLAELPYNIYVQLAESLDSHERWMNIVIGVIWSRPEQISIKVENDEMVKLTCHAKGFPYPHFQWKTGDENILGECTETLWVFRCQCNVGREFKCEVWNMITNNMANYHLYEQKGEMLSSKLVSVNIKLDSFINSRSHNELNLSACDKVALIISNSNYLNLPNLVLPHCDAETIANELQKLNFKTVTLGDLNLEEMKFIMREYRKLLGDGVYAVFYFAGHGFEINGQCYLLPVDVPLYITLECCIPIEWFLSLIHNCIPSLNVILLDICRKTLCDNFRTFFNLGNNFNPNECISRNTVYGFATSLGVSAFEERGEINGLFVKHLKKHLGKRESIVQILNLTFQDIESDSEFAYIQIPELRSNLALPRSLSDPLIFTNHTFSYEHHTLHWRSMHELPLPIHVFFESKGLRVTIWFGFAGHFTNKVYVFTNVDRIPNEILGEDNAITFEKDSDYIARLRFRNVILY</sequence>
<dbReference type="WBParaSite" id="DME_0000092201-mRNA-1">
    <property type="protein sequence ID" value="DME_0000092201-mRNA-1"/>
    <property type="gene ID" value="DME_0000092201"/>
</dbReference>
<dbReference type="Proteomes" id="UP000038040">
    <property type="component" value="Unplaced"/>
</dbReference>
<evidence type="ECO:0000259" key="2">
    <source>
        <dbReference type="PROSITE" id="PS50835"/>
    </source>
</evidence>
<dbReference type="InterPro" id="IPR029030">
    <property type="entry name" value="Caspase-like_dom_sf"/>
</dbReference>
<dbReference type="InterPro" id="IPR007110">
    <property type="entry name" value="Ig-like_dom"/>
</dbReference>
<dbReference type="Pfam" id="PF00656">
    <property type="entry name" value="Peptidase_C14"/>
    <property type="match status" value="1"/>
</dbReference>
<dbReference type="GO" id="GO:0006508">
    <property type="term" value="P:proteolysis"/>
    <property type="evidence" value="ECO:0007669"/>
    <property type="project" value="InterPro"/>
</dbReference>
<dbReference type="PANTHER" id="PTHR22576">
    <property type="entry name" value="MUCOSA ASSOCIATED LYMPHOID TISSUE LYMPHOMA TRANSLOCATION PROTEIN 1/PARACASPASE"/>
    <property type="match status" value="1"/>
</dbReference>
<dbReference type="PANTHER" id="PTHR22576:SF37">
    <property type="entry name" value="MUCOSA-ASSOCIATED LYMPHOID TISSUE LYMPHOMA TRANSLOCATION PROTEIN 1"/>
    <property type="match status" value="1"/>
</dbReference>
<proteinExistence type="predicted"/>
<dbReference type="STRING" id="318479.A0A0N4U2L0"/>
<dbReference type="EMBL" id="UYYG01001152">
    <property type="protein sequence ID" value="VDN55309.1"/>
    <property type="molecule type" value="Genomic_DNA"/>
</dbReference>
<dbReference type="InterPro" id="IPR011600">
    <property type="entry name" value="Pept_C14_caspase"/>
</dbReference>
<name>A0A0N4U2L0_DRAME</name>
<dbReference type="PROSITE" id="PS50208">
    <property type="entry name" value="CASPASE_P20"/>
    <property type="match status" value="1"/>
</dbReference>
<dbReference type="Gene3D" id="3.40.50.1460">
    <property type="match status" value="1"/>
</dbReference>
<reference evidence="3 5" key="2">
    <citation type="submission" date="2018-11" db="EMBL/GenBank/DDBJ databases">
        <authorList>
            <consortium name="Pathogen Informatics"/>
        </authorList>
    </citation>
    <scope>NUCLEOTIDE SEQUENCE [LARGE SCALE GENOMIC DNA]</scope>
</reference>
<dbReference type="AlphaFoldDB" id="A0A0N4U2L0"/>
<dbReference type="SUPFAM" id="SSF48726">
    <property type="entry name" value="Immunoglobulin"/>
    <property type="match status" value="1"/>
</dbReference>
<evidence type="ECO:0000259" key="1">
    <source>
        <dbReference type="PROSITE" id="PS50208"/>
    </source>
</evidence>
<dbReference type="SUPFAM" id="SSF52129">
    <property type="entry name" value="Caspase-like"/>
    <property type="match status" value="1"/>
</dbReference>
<dbReference type="OrthoDB" id="412369at2759"/>
<feature type="domain" description="Caspase family p20" evidence="1">
    <location>
        <begin position="153"/>
        <end position="278"/>
    </location>
</feature>
<protein>
    <submittedName>
        <fullName evidence="6">CASPASE_P20 domain-containing protein</fullName>
    </submittedName>
</protein>
<dbReference type="InterPro" id="IPR001309">
    <property type="entry name" value="Pept_C14_p20"/>
</dbReference>
<dbReference type="InterPro" id="IPR013783">
    <property type="entry name" value="Ig-like_fold"/>
</dbReference>
<evidence type="ECO:0000313" key="4">
    <source>
        <dbReference type="Proteomes" id="UP000038040"/>
    </source>
</evidence>
<dbReference type="Proteomes" id="UP000274756">
    <property type="component" value="Unassembled WGS sequence"/>
</dbReference>
<evidence type="ECO:0000313" key="3">
    <source>
        <dbReference type="EMBL" id="VDN55309.1"/>
    </source>
</evidence>
<dbReference type="InterPro" id="IPR052039">
    <property type="entry name" value="Caspase-related_regulators"/>
</dbReference>
<reference evidence="6" key="1">
    <citation type="submission" date="2016-04" db="UniProtKB">
        <authorList>
            <consortium name="WormBaseParasite"/>
        </authorList>
    </citation>
    <scope>IDENTIFICATION</scope>
</reference>
<evidence type="ECO:0000313" key="5">
    <source>
        <dbReference type="Proteomes" id="UP000274756"/>
    </source>
</evidence>
<keyword evidence="5" id="KW-1185">Reference proteome</keyword>
<evidence type="ECO:0000313" key="6">
    <source>
        <dbReference type="WBParaSite" id="DME_0000092201-mRNA-1"/>
    </source>
</evidence>
<accession>A0A0N4U2L0</accession>
<dbReference type="PROSITE" id="PS50835">
    <property type="entry name" value="IG_LIKE"/>
    <property type="match status" value="1"/>
</dbReference>
<dbReference type="GO" id="GO:0004197">
    <property type="term" value="F:cysteine-type endopeptidase activity"/>
    <property type="evidence" value="ECO:0007669"/>
    <property type="project" value="InterPro"/>
</dbReference>